<keyword evidence="11" id="KW-1185">Reference proteome</keyword>
<dbReference type="InterPro" id="IPR036259">
    <property type="entry name" value="MFS_trans_sf"/>
</dbReference>
<dbReference type="PANTHER" id="PTHR42718">
    <property type="entry name" value="MAJOR FACILITATOR SUPERFAMILY MULTIDRUG TRANSPORTER MFSC"/>
    <property type="match status" value="1"/>
</dbReference>
<evidence type="ECO:0000256" key="1">
    <source>
        <dbReference type="ARBA" id="ARBA00004651"/>
    </source>
</evidence>
<feature type="transmembrane region" description="Helical" evidence="8">
    <location>
        <begin position="80"/>
        <end position="97"/>
    </location>
</feature>
<dbReference type="Proteomes" id="UP000015961">
    <property type="component" value="Unassembled WGS sequence"/>
</dbReference>
<comment type="subcellular location">
    <subcellularLocation>
        <location evidence="1">Cell membrane</location>
        <topology evidence="1">Multi-pass membrane protein</topology>
    </subcellularLocation>
</comment>
<feature type="transmembrane region" description="Helical" evidence="8">
    <location>
        <begin position="52"/>
        <end position="68"/>
    </location>
</feature>
<protein>
    <recommendedName>
        <fullName evidence="9">Major facilitator superfamily (MFS) profile domain-containing protein</fullName>
    </recommendedName>
</protein>
<dbReference type="PATRIC" id="fig|1140003.3.peg.1823"/>
<evidence type="ECO:0000256" key="2">
    <source>
        <dbReference type="ARBA" id="ARBA00008537"/>
    </source>
</evidence>
<evidence type="ECO:0000256" key="7">
    <source>
        <dbReference type="ARBA" id="ARBA00023136"/>
    </source>
</evidence>
<dbReference type="eggNOG" id="COG0477">
    <property type="taxonomic scope" value="Bacteria"/>
</dbReference>
<feature type="transmembrane region" description="Helical" evidence="8">
    <location>
        <begin position="348"/>
        <end position="368"/>
    </location>
</feature>
<keyword evidence="4" id="KW-1003">Cell membrane</keyword>
<feature type="transmembrane region" description="Helical" evidence="8">
    <location>
        <begin position="374"/>
        <end position="400"/>
    </location>
</feature>
<name>S0L2Z4_9ENTE</name>
<dbReference type="InterPro" id="IPR020846">
    <property type="entry name" value="MFS_dom"/>
</dbReference>
<sequence>MEKTTKSFPHKWWALTVLALSVSLVVIDGTIVNVSLPVIMRDLNLDFTDAEWIITLYSLIFSALLITMGRIADHVGRKKVLITGIIIFIAGSILASFSTDITTMLIARALQGIGGAVVLPTTLSAVNSLFFGKDRILAFAVWGSVISGMAALGPLLGGYFTTYLNWHWIFYINLPIGIFIILVALKVLPETYGEKMTNGFDILGFLLSTASLLLLVFGIIEGRNYGWWTVKGDHPTFLGLSIIPFLLAAGLILMAIFLFWENHLRKQHKSVLLNLSLFSFQSFSLGNIVAGVVAIGESGLLFLLPLFLQNILNLSPMKSGGILAVMGVGAFFAGGSASFIVQKTSARFVVSLGLLLETLGFVGFFLTVDPGISLWVIILWLVVYGFGLGLASAQLTSIVLQDVPTTQSGQASSVQSTIRQIGSALGIAIIGTIFVSYLQHDVPSSLNQYELAQPVQTMVEKSVIDSAGSSIPGLREVPAEKLAITQETKTNVFDKIDATFTTSVAKTIGISSLIMLLSFFLTFGLGKKKKEN</sequence>
<comment type="caution">
    <text evidence="10">The sequence shown here is derived from an EMBL/GenBank/DDBJ whole genome shotgun (WGS) entry which is preliminary data.</text>
</comment>
<dbReference type="Pfam" id="PF07690">
    <property type="entry name" value="MFS_1"/>
    <property type="match status" value="1"/>
</dbReference>
<dbReference type="Gene3D" id="1.20.1250.20">
    <property type="entry name" value="MFS general substrate transporter like domains"/>
    <property type="match status" value="1"/>
</dbReference>
<dbReference type="RefSeq" id="WP_016186324.1">
    <property type="nucleotide sequence ID" value="NZ_ASWO01000007.1"/>
</dbReference>
<gene>
    <name evidence="10" type="ORF">I573_02191</name>
</gene>
<feature type="transmembrane region" description="Helical" evidence="8">
    <location>
        <begin position="109"/>
        <end position="130"/>
    </location>
</feature>
<dbReference type="Gene3D" id="1.20.1720.10">
    <property type="entry name" value="Multidrug resistance protein D"/>
    <property type="match status" value="1"/>
</dbReference>
<feature type="transmembrane region" description="Helical" evidence="8">
    <location>
        <begin position="240"/>
        <end position="260"/>
    </location>
</feature>
<proteinExistence type="inferred from homology"/>
<dbReference type="PRINTS" id="PR01036">
    <property type="entry name" value="TCRTETB"/>
</dbReference>
<dbReference type="PANTHER" id="PTHR42718:SF9">
    <property type="entry name" value="MAJOR FACILITATOR SUPERFAMILY MULTIDRUG TRANSPORTER MFSC"/>
    <property type="match status" value="1"/>
</dbReference>
<dbReference type="EMBL" id="ASWO01000007">
    <property type="protein sequence ID" value="EOT83078.1"/>
    <property type="molecule type" value="Genomic_DNA"/>
</dbReference>
<dbReference type="NCBIfam" id="TIGR00711">
    <property type="entry name" value="efflux_EmrB"/>
    <property type="match status" value="1"/>
</dbReference>
<keyword evidence="6 8" id="KW-1133">Transmembrane helix</keyword>
<evidence type="ECO:0000256" key="4">
    <source>
        <dbReference type="ARBA" id="ARBA00022475"/>
    </source>
</evidence>
<comment type="similarity">
    <text evidence="2">Belongs to the major facilitator superfamily. EmrB family.</text>
</comment>
<evidence type="ECO:0000313" key="10">
    <source>
        <dbReference type="EMBL" id="EOT83078.1"/>
    </source>
</evidence>
<dbReference type="InterPro" id="IPR011701">
    <property type="entry name" value="MFS"/>
</dbReference>
<feature type="transmembrane region" description="Helical" evidence="8">
    <location>
        <begin position="200"/>
        <end position="220"/>
    </location>
</feature>
<dbReference type="CDD" id="cd17321">
    <property type="entry name" value="MFS_MMR_MDR_like"/>
    <property type="match status" value="1"/>
</dbReference>
<evidence type="ECO:0000259" key="9">
    <source>
        <dbReference type="PROSITE" id="PS50850"/>
    </source>
</evidence>
<dbReference type="GO" id="GO:0005886">
    <property type="term" value="C:plasma membrane"/>
    <property type="evidence" value="ECO:0007669"/>
    <property type="project" value="UniProtKB-SubCell"/>
</dbReference>
<dbReference type="GO" id="GO:0022857">
    <property type="term" value="F:transmembrane transporter activity"/>
    <property type="evidence" value="ECO:0007669"/>
    <property type="project" value="InterPro"/>
</dbReference>
<feature type="transmembrane region" description="Helical" evidence="8">
    <location>
        <begin position="168"/>
        <end position="188"/>
    </location>
</feature>
<feature type="domain" description="Major facilitator superfamily (MFS) profile" evidence="9">
    <location>
        <begin position="14"/>
        <end position="530"/>
    </location>
</feature>
<dbReference type="SUPFAM" id="SSF103473">
    <property type="entry name" value="MFS general substrate transporter"/>
    <property type="match status" value="1"/>
</dbReference>
<dbReference type="PROSITE" id="PS50850">
    <property type="entry name" value="MFS"/>
    <property type="match status" value="1"/>
</dbReference>
<feature type="transmembrane region" description="Helical" evidence="8">
    <location>
        <begin position="285"/>
        <end position="308"/>
    </location>
</feature>
<feature type="transmembrane region" description="Helical" evidence="8">
    <location>
        <begin position="508"/>
        <end position="526"/>
    </location>
</feature>
<feature type="transmembrane region" description="Helical" evidence="8">
    <location>
        <begin position="421"/>
        <end position="439"/>
    </location>
</feature>
<keyword evidence="3" id="KW-0813">Transport</keyword>
<reference evidence="10 11" key="1">
    <citation type="submission" date="2013-03" db="EMBL/GenBank/DDBJ databases">
        <title>The Genome Sequence of Enterococcus sulfureus ATCC_49903 (PacBio/Illumina hybrid assembly).</title>
        <authorList>
            <consortium name="The Broad Institute Genomics Platform"/>
            <consortium name="The Broad Institute Genome Sequencing Center for Infectious Disease"/>
            <person name="Earl A."/>
            <person name="Russ C."/>
            <person name="Gilmore M."/>
            <person name="Surin D."/>
            <person name="Walker B."/>
            <person name="Young S."/>
            <person name="Zeng Q."/>
            <person name="Gargeya S."/>
            <person name="Fitzgerald M."/>
            <person name="Haas B."/>
            <person name="Abouelleil A."/>
            <person name="Allen A.W."/>
            <person name="Alvarado L."/>
            <person name="Arachchi H.M."/>
            <person name="Berlin A.M."/>
            <person name="Chapman S.B."/>
            <person name="Gainer-Dewar J."/>
            <person name="Goldberg J."/>
            <person name="Griggs A."/>
            <person name="Gujja S."/>
            <person name="Hansen M."/>
            <person name="Howarth C."/>
            <person name="Imamovic A."/>
            <person name="Ireland A."/>
            <person name="Larimer J."/>
            <person name="McCowan C."/>
            <person name="Murphy C."/>
            <person name="Pearson M."/>
            <person name="Poon T.W."/>
            <person name="Priest M."/>
            <person name="Roberts A."/>
            <person name="Saif S."/>
            <person name="Shea T."/>
            <person name="Sisk P."/>
            <person name="Sykes S."/>
            <person name="Wortman J."/>
            <person name="Nusbaum C."/>
            <person name="Birren B."/>
        </authorList>
    </citation>
    <scope>NUCLEOTIDE SEQUENCE [LARGE SCALE GENOMIC DNA]</scope>
    <source>
        <strain evidence="10 11">ATCC 49903</strain>
    </source>
</reference>
<keyword evidence="7 8" id="KW-0472">Membrane</keyword>
<evidence type="ECO:0000313" key="11">
    <source>
        <dbReference type="Proteomes" id="UP000015961"/>
    </source>
</evidence>
<accession>S0L2Z4</accession>
<evidence type="ECO:0000256" key="5">
    <source>
        <dbReference type="ARBA" id="ARBA00022692"/>
    </source>
</evidence>
<dbReference type="InterPro" id="IPR004638">
    <property type="entry name" value="EmrB-like"/>
</dbReference>
<evidence type="ECO:0000256" key="6">
    <source>
        <dbReference type="ARBA" id="ARBA00022989"/>
    </source>
</evidence>
<feature type="transmembrane region" description="Helical" evidence="8">
    <location>
        <begin position="320"/>
        <end position="341"/>
    </location>
</feature>
<evidence type="ECO:0000256" key="8">
    <source>
        <dbReference type="SAM" id="Phobius"/>
    </source>
</evidence>
<feature type="transmembrane region" description="Helical" evidence="8">
    <location>
        <begin position="12"/>
        <end position="32"/>
    </location>
</feature>
<dbReference type="InterPro" id="IPR005829">
    <property type="entry name" value="Sugar_transporter_CS"/>
</dbReference>
<dbReference type="AlphaFoldDB" id="S0L2Z4"/>
<organism evidence="10 11">
    <name type="scientific">Enterococcus sulfureus ATCC 49903</name>
    <dbReference type="NCBI Taxonomy" id="1140003"/>
    <lineage>
        <taxon>Bacteria</taxon>
        <taxon>Bacillati</taxon>
        <taxon>Bacillota</taxon>
        <taxon>Bacilli</taxon>
        <taxon>Lactobacillales</taxon>
        <taxon>Enterococcaceae</taxon>
        <taxon>Enterococcus</taxon>
    </lineage>
</organism>
<dbReference type="PROSITE" id="PS00216">
    <property type="entry name" value="SUGAR_TRANSPORT_1"/>
    <property type="match status" value="1"/>
</dbReference>
<keyword evidence="5 8" id="KW-0812">Transmembrane</keyword>
<evidence type="ECO:0000256" key="3">
    <source>
        <dbReference type="ARBA" id="ARBA00022448"/>
    </source>
</evidence>
<feature type="transmembrane region" description="Helical" evidence="8">
    <location>
        <begin position="137"/>
        <end position="156"/>
    </location>
</feature>
<dbReference type="OrthoDB" id="9812221at2"/>